<organism evidence="2 3">
    <name type="scientific">Candidatus Roizmanbacteria bacterium RIFCSPLOWO2_02_FULL_36_11</name>
    <dbReference type="NCBI Taxonomy" id="1802071"/>
    <lineage>
        <taxon>Bacteria</taxon>
        <taxon>Candidatus Roizmaniibacteriota</taxon>
    </lineage>
</organism>
<dbReference type="SUPFAM" id="SSF49464">
    <property type="entry name" value="Carboxypeptidase regulatory domain-like"/>
    <property type="match status" value="1"/>
</dbReference>
<reference evidence="2 3" key="1">
    <citation type="journal article" date="2016" name="Nat. Commun.">
        <title>Thousands of microbial genomes shed light on interconnected biogeochemical processes in an aquifer system.</title>
        <authorList>
            <person name="Anantharaman K."/>
            <person name="Brown C.T."/>
            <person name="Hug L.A."/>
            <person name="Sharon I."/>
            <person name="Castelle C.J."/>
            <person name="Probst A.J."/>
            <person name="Thomas B.C."/>
            <person name="Singh A."/>
            <person name="Wilkins M.J."/>
            <person name="Karaoz U."/>
            <person name="Brodie E.L."/>
            <person name="Williams K.H."/>
            <person name="Hubbard S.S."/>
            <person name="Banfield J.F."/>
        </authorList>
    </citation>
    <scope>NUCLEOTIDE SEQUENCE [LARGE SCALE GENOMIC DNA]</scope>
</reference>
<sequence length="1180" mass="124159">MSKKKLSFVLVLFFLYLFSFPFFSQALAATLQGKTVKSDGSTALSSAEIMLRTNNWSGSNLWTTSTSDGTFSFTNLSTGTAYILELRAPWQNPDGLIAPDLSSTSITFTDSGQTYYRDGTVGTNFDSSSRAVIAFTIPNNTVTGILTKSNSAVISGAYINAYKEMGMGWVQTTTNASGEYTLKVGSGAWMVSPSANYGGSPESVDWTYNKMPTRVKFANNDSPGTSTTVNFTAQLANCAVTGTVLAPDGSALTDPQSNVNVSVWSYQGGGNSGNVNSSGAFNLKVPEGSYNLGISSWQSNYGSPAEIKFTVKDADSDGNCDGYAAGNIRLVTKNSTIGGRVIDSNGAGVANKTVNTWKQNGGGWGYDSTDADGNYSILVSAGTWMISVSQDPGMSGNYSGTTYINDQAPLQVTVADGATSSGNNVTLQIANATISGRLVDTNGTTLTSLEMGYAFVETSGSSGGPGPMMYSSMGAPVKNGVFTLKVPAGTFDVGVSLPSGVGYCTGSSSSVTTTADATSSATITMTQATGTISGYLKKDSDSGSTITGVRAEVFANSGTTNFAMATVNTSDGSYSMQVCPGDWYIGYWIDPSLTDGESNTYLRQPPSNNKVSIATGALTQTKNIIVKKNDATISGTIKDPDGSGLAGAWVSIDTRSNDTAGSFSRESMFNQGTMTDSNGVYSVKVPSGTTYYVQTFVPPSFSYINPRSVSVTPINGGTSTVNLQFTNADATVTGTVSQGGTVKPAFVSAWSEAGGYSGTTANSGGNYTLSVSTGTNWHIKAMYDISKTSFIRSSETVISPSSGTNSLNLSLSNTGTMPDSTTVTYTASNQKTITLSDGTTINIPAGALASSGTVTVTITAKAQLPSQSLAAPINIGYDITALDSNGSEITSNFNSNVTIVMPYSEATLTSLGITENDLLAGYWDTTTNTWKTADNTSIDKDNNTITITINHFTDFAPFSAGKKSTASSSSSSSSSSSGASQARTAPLLANNGGVLKIGDEIIMIVESGTLAWDSYLGKSVYPKKNPYHIGSYWQVSDVYDLWFRSFFNDAKIVNPLKPSIVAIKYNLSQLGKLPEKSLKIAQSVDNGKTWKILPTSILDKKNRTVAALSTIKGYYMIVAGFTNGSSIAYKTQKAEIVRDNKQQVKIQKQEEKIAVLPPKPIQEKPKKTGGLLQKIFDFIF</sequence>
<dbReference type="Proteomes" id="UP000177418">
    <property type="component" value="Unassembled WGS sequence"/>
</dbReference>
<dbReference type="InterPro" id="IPR008969">
    <property type="entry name" value="CarboxyPept-like_regulatory"/>
</dbReference>
<proteinExistence type="predicted"/>
<keyword evidence="1" id="KW-0732">Signal</keyword>
<evidence type="ECO:0000256" key="1">
    <source>
        <dbReference type="SAM" id="SignalP"/>
    </source>
</evidence>
<dbReference type="GO" id="GO:0030246">
    <property type="term" value="F:carbohydrate binding"/>
    <property type="evidence" value="ECO:0007669"/>
    <property type="project" value="InterPro"/>
</dbReference>
<protein>
    <recommendedName>
        <fullName evidence="4">SD-repeat containing protein B domain-containing protein</fullName>
    </recommendedName>
</protein>
<dbReference type="Gene3D" id="2.60.40.1120">
    <property type="entry name" value="Carboxypeptidase-like, regulatory domain"/>
    <property type="match status" value="2"/>
</dbReference>
<dbReference type="EMBL" id="MGAV01000013">
    <property type="protein sequence ID" value="OGK54731.1"/>
    <property type="molecule type" value="Genomic_DNA"/>
</dbReference>
<comment type="caution">
    <text evidence="2">The sequence shown here is derived from an EMBL/GenBank/DDBJ whole genome shotgun (WGS) entry which is preliminary data.</text>
</comment>
<feature type="chain" id="PRO_5009529449" description="SD-repeat containing protein B domain-containing protein" evidence="1">
    <location>
        <begin position="29"/>
        <end position="1180"/>
    </location>
</feature>
<dbReference type="InterPro" id="IPR013784">
    <property type="entry name" value="Carb-bd-like_fold"/>
</dbReference>
<feature type="signal peptide" evidence="1">
    <location>
        <begin position="1"/>
        <end position="28"/>
    </location>
</feature>
<name>A0A1F7JGI7_9BACT</name>
<evidence type="ECO:0000313" key="2">
    <source>
        <dbReference type="EMBL" id="OGK54731.1"/>
    </source>
</evidence>
<evidence type="ECO:0000313" key="3">
    <source>
        <dbReference type="Proteomes" id="UP000177418"/>
    </source>
</evidence>
<accession>A0A1F7JGI7</accession>
<evidence type="ECO:0008006" key="4">
    <source>
        <dbReference type="Google" id="ProtNLM"/>
    </source>
</evidence>
<dbReference type="AlphaFoldDB" id="A0A1F7JGI7"/>
<dbReference type="SUPFAM" id="SSF49452">
    <property type="entry name" value="Starch-binding domain-like"/>
    <property type="match status" value="1"/>
</dbReference>
<gene>
    <name evidence="2" type="ORF">A3H78_05570</name>
</gene>